<sequence>MTAYSPSKGDWAVITGAGRGIGRFLAQHFAAKGMRICAIDIDAFEAEQTARLCGDGSRGRGCDVSDRDETFAVAEKLIAQGVEPSLLWINAGVGTADTVSKAKPETIDWLMGVNVYGPINTAQAWLPVLRAKTGAKHVGVTASSASVTPVSGPYTLYSTTKQMTASIGEALGAELAEDGIGVTILCPGMLNTQIWNAAQARPDRYGGARSAPEAAGDLWRAQPGPEVLAQGIDTVLGRGGGWCIIPTEKDTESRMEARHRAQHHGYFHYAIADD</sequence>
<dbReference type="InterPro" id="IPR002347">
    <property type="entry name" value="SDR_fam"/>
</dbReference>
<dbReference type="GO" id="GO:0016616">
    <property type="term" value="F:oxidoreductase activity, acting on the CH-OH group of donors, NAD or NADP as acceptor"/>
    <property type="evidence" value="ECO:0007669"/>
    <property type="project" value="TreeGrafter"/>
</dbReference>
<dbReference type="OrthoDB" id="7403165at2"/>
<organism evidence="3 4">
    <name type="scientific">Pontixanthobacter luteolus</name>
    <dbReference type="NCBI Taxonomy" id="295089"/>
    <lineage>
        <taxon>Bacteria</taxon>
        <taxon>Pseudomonadati</taxon>
        <taxon>Pseudomonadota</taxon>
        <taxon>Alphaproteobacteria</taxon>
        <taxon>Sphingomonadales</taxon>
        <taxon>Erythrobacteraceae</taxon>
        <taxon>Pontixanthobacter</taxon>
    </lineage>
</organism>
<gene>
    <name evidence="3" type="ORF">GRI43_03280</name>
</gene>
<comment type="similarity">
    <text evidence="1">Belongs to the short-chain dehydrogenases/reductases (SDR) family.</text>
</comment>
<accession>A0A6I4V023</accession>
<proteinExistence type="inferred from homology"/>
<dbReference type="PRINTS" id="PR00081">
    <property type="entry name" value="GDHRDH"/>
</dbReference>
<keyword evidence="4" id="KW-1185">Reference proteome</keyword>
<keyword evidence="2" id="KW-0560">Oxidoreductase</keyword>
<evidence type="ECO:0000256" key="2">
    <source>
        <dbReference type="ARBA" id="ARBA00023002"/>
    </source>
</evidence>
<protein>
    <submittedName>
        <fullName evidence="3">SDR family NAD(P)-dependent oxidoreductase</fullName>
    </submittedName>
</protein>
<dbReference type="InterPro" id="IPR036291">
    <property type="entry name" value="NAD(P)-bd_dom_sf"/>
</dbReference>
<dbReference type="PANTHER" id="PTHR24322:SF736">
    <property type="entry name" value="RETINOL DEHYDROGENASE 10"/>
    <property type="match status" value="1"/>
</dbReference>
<dbReference type="AlphaFoldDB" id="A0A6I4V023"/>
<dbReference type="SUPFAM" id="SSF51735">
    <property type="entry name" value="NAD(P)-binding Rossmann-fold domains"/>
    <property type="match status" value="1"/>
</dbReference>
<evidence type="ECO:0000313" key="4">
    <source>
        <dbReference type="Proteomes" id="UP000471435"/>
    </source>
</evidence>
<evidence type="ECO:0000256" key="1">
    <source>
        <dbReference type="ARBA" id="ARBA00006484"/>
    </source>
</evidence>
<dbReference type="EMBL" id="WTYP01000001">
    <property type="protein sequence ID" value="MXP46416.1"/>
    <property type="molecule type" value="Genomic_DNA"/>
</dbReference>
<name>A0A6I4V023_9SPHN</name>
<dbReference type="PANTHER" id="PTHR24322">
    <property type="entry name" value="PKSB"/>
    <property type="match status" value="1"/>
</dbReference>
<dbReference type="Proteomes" id="UP000471435">
    <property type="component" value="Unassembled WGS sequence"/>
</dbReference>
<comment type="caution">
    <text evidence="3">The sequence shown here is derived from an EMBL/GenBank/DDBJ whole genome shotgun (WGS) entry which is preliminary data.</text>
</comment>
<dbReference type="Pfam" id="PF00106">
    <property type="entry name" value="adh_short"/>
    <property type="match status" value="1"/>
</dbReference>
<dbReference type="Gene3D" id="3.40.50.720">
    <property type="entry name" value="NAD(P)-binding Rossmann-like Domain"/>
    <property type="match status" value="1"/>
</dbReference>
<dbReference type="CDD" id="cd05233">
    <property type="entry name" value="SDR_c"/>
    <property type="match status" value="1"/>
</dbReference>
<reference evidence="3 4" key="1">
    <citation type="submission" date="2019-12" db="EMBL/GenBank/DDBJ databases">
        <title>Genomic-based taxomic classification of the family Erythrobacteraceae.</title>
        <authorList>
            <person name="Xu L."/>
        </authorList>
    </citation>
    <scope>NUCLEOTIDE SEQUENCE [LARGE SCALE GENOMIC DNA]</scope>
    <source>
        <strain evidence="3 4">SW-109</strain>
    </source>
</reference>
<dbReference type="RefSeq" id="WP_160729651.1">
    <property type="nucleotide sequence ID" value="NZ_CANLWR010000001.1"/>
</dbReference>
<evidence type="ECO:0000313" key="3">
    <source>
        <dbReference type="EMBL" id="MXP46416.1"/>
    </source>
</evidence>